<dbReference type="AlphaFoldDB" id="A0A131Z177"/>
<feature type="region of interest" description="Disordered" evidence="1">
    <location>
        <begin position="898"/>
        <end position="930"/>
    </location>
</feature>
<protein>
    <submittedName>
        <fullName evidence="2">2',3'-cyclic-nucleotide 3'-phosphodiesterase</fullName>
    </submittedName>
</protein>
<proteinExistence type="predicted"/>
<feature type="region of interest" description="Disordered" evidence="1">
    <location>
        <begin position="544"/>
        <end position="563"/>
    </location>
</feature>
<dbReference type="Gene3D" id="3.90.1740.10">
    <property type="entry name" value="2',3'-cyclic nucleotide 3'-phosphodiesterase superfamily"/>
    <property type="match status" value="2"/>
</dbReference>
<sequence length="930" mass="103330">MDSSEDSGTCQLPASADGGAGKTLFTDDIDVLDVVDFPCLADDDTMEFLRSHGRILFLSRGPPGSGKGTVATRLHELYPDSRIYWSDKMFLTPLAPPRTKETLNQSHELCLQKITEYMQQNAPVIINRNTNMSVWEASPYLRIAATYGYTVIILNIDKNLILKPEVLAVTNSKGLDQSYMKNRLKQWEHIYPYAMGWSPRPRDAAFLLRRYRELSAALANNGIVLKPVQCEQFFPFCIARLCWFGWDERDRHFCHSEPVKKAYGSKDTITVLGYAAVGDLVMAVVELTEAQAALMGDSEQPANLEMAISRHANGQECDEMLCTVDLRNMLMQNETDETVVLQEGAACSELPSPSRVSFILLGSTTAKAIKYSSAVLRASLLHNHLHSWRVTGAGPRICADSDGMSVYGIPADAPDDTCLLIVDKKTVRLDTVFTGYYQAHTSRSSGRDRRWSTGNYKCGSQDHRTFDRYLQGTATMPLGKPDSYPADVIQQVLDSVDAPCLKHDGTRHFLRNHGRLLVLVRGPPGSGKDIVAARLGELYMGISKPTGSSDASEPTTSSVPLGTTLNKMESCMKDDAPMLYSYTETMVWNVAKYLALASKYGYTVVIVDMPHKYATDSKAQYKAMGEPNQGMPWEEVHPFAMGWSPRPRDAAWLLRRFRQIRNTLSNEDPTLAPRDVASSHVYPFCLARLCLFGSSAADKDYCLSEKVRQAYGRSDKVRVFGYAVTQGFVFAMVELSDDQASLTGCLDSVDKCDGDVDSVTRQLSLSLGFQTWDEVGCIVDLAKFLPTEGCVDGNDLHFVGNRINLKDMQPSKITFMPLGSIDGTEYSYSKAVAAPWLLLCSKLRSWRAAKVNCARSVDDIEVYGSAVSTDDECLLVIDHATVELDVVFTGYYQPHRTSLSGRSWSHAGDAGSTRRPFNRGGRYRPFNRFH</sequence>
<evidence type="ECO:0000313" key="2">
    <source>
        <dbReference type="EMBL" id="JAP84552.1"/>
    </source>
</evidence>
<dbReference type="GO" id="GO:0016020">
    <property type="term" value="C:membrane"/>
    <property type="evidence" value="ECO:0007669"/>
    <property type="project" value="InterPro"/>
</dbReference>
<name>A0A131Z177_RHIAP</name>
<evidence type="ECO:0000256" key="1">
    <source>
        <dbReference type="SAM" id="MobiDB-lite"/>
    </source>
</evidence>
<dbReference type="GO" id="GO:0009214">
    <property type="term" value="P:cyclic nucleotide catabolic process"/>
    <property type="evidence" value="ECO:0007669"/>
    <property type="project" value="InterPro"/>
</dbReference>
<dbReference type="SUPFAM" id="SSF52540">
    <property type="entry name" value="P-loop containing nucleoside triphosphate hydrolases"/>
    <property type="match status" value="1"/>
</dbReference>
<dbReference type="GO" id="GO:0005737">
    <property type="term" value="C:cytoplasm"/>
    <property type="evidence" value="ECO:0007669"/>
    <property type="project" value="TreeGrafter"/>
</dbReference>
<feature type="compositionally biased region" description="Polar residues" evidence="1">
    <location>
        <begin position="545"/>
        <end position="563"/>
    </location>
</feature>
<dbReference type="Pfam" id="PF13671">
    <property type="entry name" value="AAA_33"/>
    <property type="match status" value="1"/>
</dbReference>
<dbReference type="InterPro" id="IPR027417">
    <property type="entry name" value="P-loop_NTPase"/>
</dbReference>
<feature type="compositionally biased region" description="Basic residues" evidence="1">
    <location>
        <begin position="921"/>
        <end position="930"/>
    </location>
</feature>
<organism evidence="2">
    <name type="scientific">Rhipicephalus appendiculatus</name>
    <name type="common">Brown ear tick</name>
    <dbReference type="NCBI Taxonomy" id="34631"/>
    <lineage>
        <taxon>Eukaryota</taxon>
        <taxon>Metazoa</taxon>
        <taxon>Ecdysozoa</taxon>
        <taxon>Arthropoda</taxon>
        <taxon>Chelicerata</taxon>
        <taxon>Arachnida</taxon>
        <taxon>Acari</taxon>
        <taxon>Parasitiformes</taxon>
        <taxon>Ixodida</taxon>
        <taxon>Ixodoidea</taxon>
        <taxon>Ixodidae</taxon>
        <taxon>Rhipicephalinae</taxon>
        <taxon>Rhipicephalus</taxon>
        <taxon>Rhipicephalus</taxon>
    </lineage>
</organism>
<dbReference type="EMBL" id="GEDV01004005">
    <property type="protein sequence ID" value="JAP84552.1"/>
    <property type="molecule type" value="Transcribed_RNA"/>
</dbReference>
<accession>A0A131Z177</accession>
<dbReference type="GO" id="GO:0004113">
    <property type="term" value="F:2',3'-cyclic-nucleotide 3'-phosphodiesterase activity"/>
    <property type="evidence" value="ECO:0007669"/>
    <property type="project" value="InterPro"/>
</dbReference>
<dbReference type="PANTHER" id="PTHR10156">
    <property type="entry name" value="2',3'-CYCLIC-NUCLEOTIDE 3'-PHOSPHODIESTERASE"/>
    <property type="match status" value="1"/>
</dbReference>
<dbReference type="Gene3D" id="3.40.50.300">
    <property type="entry name" value="P-loop containing nucleotide triphosphate hydrolases"/>
    <property type="match status" value="1"/>
</dbReference>
<dbReference type="PANTHER" id="PTHR10156:SF0">
    <property type="entry name" value="2',3'-CYCLIC-NUCLEOTIDE 3'-PHOSPHODIESTERASE"/>
    <property type="match status" value="1"/>
</dbReference>
<reference evidence="2" key="1">
    <citation type="journal article" date="2016" name="Ticks Tick Borne Dis.">
        <title>De novo assembly and annotation of the salivary gland transcriptome of Rhipicephalus appendiculatus male and female ticks during blood feeding.</title>
        <authorList>
            <person name="de Castro M.H."/>
            <person name="de Klerk D."/>
            <person name="Pienaar R."/>
            <person name="Latif A.A."/>
            <person name="Rees D.J."/>
            <person name="Mans B.J."/>
        </authorList>
    </citation>
    <scope>NUCLEOTIDE SEQUENCE</scope>
    <source>
        <tissue evidence="2">Salivary glands</tissue>
    </source>
</reference>
<dbReference type="InterPro" id="IPR008431">
    <property type="entry name" value="CNPase"/>
</dbReference>